<feature type="transmembrane region" description="Helical" evidence="1">
    <location>
        <begin position="361"/>
        <end position="377"/>
    </location>
</feature>
<dbReference type="EMBL" id="AORI01000008">
    <property type="protein sequence ID" value="ENY68874.1"/>
    <property type="molecule type" value="Genomic_DNA"/>
</dbReference>
<feature type="domain" description="Phosphatidic acid phosphatase type 2/haloperoxidase" evidence="2">
    <location>
        <begin position="207"/>
        <end position="376"/>
    </location>
</feature>
<evidence type="ECO:0000313" key="3">
    <source>
        <dbReference type="EMBL" id="ENY68874.1"/>
    </source>
</evidence>
<feature type="transmembrane region" description="Helical" evidence="1">
    <location>
        <begin position="200"/>
        <end position="218"/>
    </location>
</feature>
<dbReference type="Proteomes" id="UP000013131">
    <property type="component" value="Unassembled WGS sequence"/>
</dbReference>
<dbReference type="Gene3D" id="1.20.144.10">
    <property type="entry name" value="Phosphatidic acid phosphatase type 2/haloperoxidase"/>
    <property type="match status" value="1"/>
</dbReference>
<feature type="transmembrane region" description="Helical" evidence="1">
    <location>
        <begin position="330"/>
        <end position="349"/>
    </location>
</feature>
<keyword evidence="1" id="KW-1133">Transmembrane helix</keyword>
<reference evidence="3 4" key="1">
    <citation type="journal article" date="2013" name="Genome Announc.">
        <title>Draft Genome Sequences of Mycoplasma auris and Mycoplasma yeatsii, Two Species of the Ear Canal of Caprinae.</title>
        <authorList>
            <person name="Dordet-Frisoni E."/>
            <person name="Baranowski E."/>
            <person name="Barre A."/>
            <person name="Blanchard A."/>
            <person name="Breton M."/>
            <person name="Couture C."/>
            <person name="Dupuy V."/>
            <person name="Gaurivaud P."/>
            <person name="Jacob D."/>
            <person name="Lemaitre C."/>
            <person name="Manso-Silvan L."/>
            <person name="Nikolski M."/>
            <person name="Nouvel L.X."/>
            <person name="Poumarat F."/>
            <person name="Sirand-Pugnet P."/>
            <person name="Thebault P."/>
            <person name="Theil S."/>
            <person name="Thiaucourt F."/>
            <person name="Citti C."/>
            <person name="Tardy F."/>
        </authorList>
    </citation>
    <scope>NUCLEOTIDE SEQUENCE [LARGE SCALE GENOMIC DNA]</scope>
    <source>
        <strain evidence="3 4">15026</strain>
    </source>
</reference>
<dbReference type="InterPro" id="IPR000326">
    <property type="entry name" value="PAP2/HPO"/>
</dbReference>
<dbReference type="RefSeq" id="WP_004424090.1">
    <property type="nucleotide sequence ID" value="NZ_AORI01000008.1"/>
</dbReference>
<dbReference type="PATRIC" id="fig|1188233.3.peg.239"/>
<keyword evidence="4" id="KW-1185">Reference proteome</keyword>
<dbReference type="eggNOG" id="ENOG50342YJ">
    <property type="taxonomic scope" value="Bacteria"/>
</dbReference>
<feature type="transmembrane region" description="Helical" evidence="1">
    <location>
        <begin position="295"/>
        <end position="318"/>
    </location>
</feature>
<evidence type="ECO:0000313" key="4">
    <source>
        <dbReference type="Proteomes" id="UP000013131"/>
    </source>
</evidence>
<name>N9TRT3_9BACT</name>
<keyword evidence="1" id="KW-0472">Membrane</keyword>
<evidence type="ECO:0000259" key="2">
    <source>
        <dbReference type="Pfam" id="PF01569"/>
    </source>
</evidence>
<dbReference type="SUPFAM" id="SSF48317">
    <property type="entry name" value="Acid phosphatase/Vanadium-dependent haloperoxidase"/>
    <property type="match status" value="1"/>
</dbReference>
<feature type="transmembrane region" description="Helical" evidence="1">
    <location>
        <begin position="61"/>
        <end position="88"/>
    </location>
</feature>
<dbReference type="STRING" id="1188233.MAU_2380"/>
<feature type="transmembrane region" description="Helical" evidence="1">
    <location>
        <begin position="109"/>
        <end position="128"/>
    </location>
</feature>
<feature type="transmembrane region" description="Helical" evidence="1">
    <location>
        <begin position="158"/>
        <end position="179"/>
    </location>
</feature>
<protein>
    <recommendedName>
        <fullName evidence="2">Phosphatidic acid phosphatase type 2/haloperoxidase domain-containing protein</fullName>
    </recommendedName>
</protein>
<sequence length="406" mass="47679">MQNNMIQKNIKDKDTIFNLVFFSLLILFFVSLVAFIISSPYQSDLKLARFFEKGFLKYELVRYWSVFIEISGDTLLGVFLFFVTMVILESFFIYKTQNKKKNFWSKIKWLLGLVYIIYPIIYIFMISLNAHNAIKNGNGFGNNGGDAVYATKYIYRKVALISNIFVDLFFFILGGWYLHLKFAKREDFLTNKYWTEAIKFILFNVISYIIIFLVKGLTSRPFYYNVIYGDLLANVKQEHPDWVNYYLNHNSIKHGYDLGDGKFSGNIPLSIELPWYSINGKPFKPDPHMHFFNVWFGWAFPSGHVVATLNIGLIFFFFLSNSKKLNAKKIIWIVIYLLYFLSMTFGLIVNRGHWVSDIAFSYLWAIPLVAVVHYIGLKTKKRNWSKNKKVATQIQIQLDKKVVFFK</sequence>
<organism evidence="3 4">
    <name type="scientific">Metamycoplasma auris 15026</name>
    <dbReference type="NCBI Taxonomy" id="1188233"/>
    <lineage>
        <taxon>Bacteria</taxon>
        <taxon>Bacillati</taxon>
        <taxon>Mycoplasmatota</taxon>
        <taxon>Mycoplasmoidales</taxon>
        <taxon>Metamycoplasmataceae</taxon>
        <taxon>Metamycoplasma</taxon>
    </lineage>
</organism>
<feature type="transmembrane region" description="Helical" evidence="1">
    <location>
        <begin position="16"/>
        <end position="41"/>
    </location>
</feature>
<accession>N9TRT3</accession>
<gene>
    <name evidence="3" type="ORF">MAU_2380</name>
</gene>
<dbReference type="AlphaFoldDB" id="N9TRT3"/>
<dbReference type="InterPro" id="IPR036938">
    <property type="entry name" value="PAP2/HPO_sf"/>
</dbReference>
<proteinExistence type="predicted"/>
<dbReference type="Pfam" id="PF01569">
    <property type="entry name" value="PAP2"/>
    <property type="match status" value="1"/>
</dbReference>
<comment type="caution">
    <text evidence="3">The sequence shown here is derived from an EMBL/GenBank/DDBJ whole genome shotgun (WGS) entry which is preliminary data.</text>
</comment>
<keyword evidence="1" id="KW-0812">Transmembrane</keyword>
<evidence type="ECO:0000256" key="1">
    <source>
        <dbReference type="SAM" id="Phobius"/>
    </source>
</evidence>